<proteinExistence type="predicted"/>
<organism evidence="3 4">
    <name type="scientific">Gordonia pseudamarae</name>
    <dbReference type="NCBI Taxonomy" id="2831662"/>
    <lineage>
        <taxon>Bacteria</taxon>
        <taxon>Bacillati</taxon>
        <taxon>Actinomycetota</taxon>
        <taxon>Actinomycetes</taxon>
        <taxon>Mycobacteriales</taxon>
        <taxon>Gordoniaceae</taxon>
        <taxon>Gordonia</taxon>
    </lineage>
</organism>
<dbReference type="InterPro" id="IPR029069">
    <property type="entry name" value="HotDog_dom_sf"/>
</dbReference>
<sequence length="270" mass="29800">MTSAYYALTDTDATLGERFTASTYTTSTWAPTMQNAAPVSGLLVRAIERCAPRQQTRLARVTVDMLGPVPLGDDIWVSARTLRPGRNIELVEAEMRAPDDVGALRPVARATAWRFTTIDTEEIAFAAEPPLRPKEESPQREPFQGWDGTYIASLEWRMLNDTQNSEQGECWVRPLVDLVAGEEMTPAERLLSVADIANGMGSGLPMDRWRFLNTDLVVHMHRPLVGEWVGVRAESLYGSDGIGLSRATLFGEDGPVGGIQQAQLIRRTDV</sequence>
<evidence type="ECO:0000313" key="3">
    <source>
        <dbReference type="EMBL" id="QHN35450.1"/>
    </source>
</evidence>
<keyword evidence="4" id="KW-1185">Reference proteome</keyword>
<dbReference type="InterPro" id="IPR049450">
    <property type="entry name" value="ACOT8-like_C"/>
</dbReference>
<name>A0ABX6IJG5_9ACTN</name>
<protein>
    <submittedName>
        <fullName evidence="3">Thioesterase family protein</fullName>
    </submittedName>
</protein>
<accession>A0ABX6IJG5</accession>
<feature type="domain" description="Acyl-CoA thioesterase-like N-terminal HotDog" evidence="1">
    <location>
        <begin position="26"/>
        <end position="114"/>
    </location>
</feature>
<dbReference type="SUPFAM" id="SSF54637">
    <property type="entry name" value="Thioesterase/thiol ester dehydrase-isomerase"/>
    <property type="match status" value="2"/>
</dbReference>
<dbReference type="CDD" id="cd03440">
    <property type="entry name" value="hot_dog"/>
    <property type="match status" value="1"/>
</dbReference>
<dbReference type="Pfam" id="PF20789">
    <property type="entry name" value="4HBT_3C"/>
    <property type="match status" value="1"/>
</dbReference>
<feature type="domain" description="Acyl-CoA thioesterase-like C-terminal" evidence="2">
    <location>
        <begin position="138"/>
        <end position="262"/>
    </location>
</feature>
<evidence type="ECO:0000259" key="1">
    <source>
        <dbReference type="Pfam" id="PF13622"/>
    </source>
</evidence>
<dbReference type="EMBL" id="CP045809">
    <property type="protein sequence ID" value="QHN35450.1"/>
    <property type="molecule type" value="Genomic_DNA"/>
</dbReference>
<reference evidence="3" key="1">
    <citation type="journal article" date="2021" name="Nat. Microbiol.">
        <title>Cocultivation of an ultrasmall environmental parasitic bacterium with lytic ability against bacteria associated with wastewater foams.</title>
        <authorList>
            <person name="Batinovic S."/>
            <person name="Rose J.J.A."/>
            <person name="Ratcliffe J."/>
            <person name="Seviour R.J."/>
            <person name="Petrovski S."/>
        </authorList>
    </citation>
    <scope>NUCLEOTIDE SEQUENCE</scope>
    <source>
        <strain evidence="3">CON9</strain>
    </source>
</reference>
<dbReference type="Gene3D" id="2.40.160.210">
    <property type="entry name" value="Acyl-CoA thioesterase, double hotdog domain"/>
    <property type="match status" value="1"/>
</dbReference>
<dbReference type="RefSeq" id="WP_213243270.1">
    <property type="nucleotide sequence ID" value="NZ_CP045806.1"/>
</dbReference>
<dbReference type="Proteomes" id="UP001059836">
    <property type="component" value="Chromosome"/>
</dbReference>
<evidence type="ECO:0000259" key="2">
    <source>
        <dbReference type="Pfam" id="PF20789"/>
    </source>
</evidence>
<dbReference type="InterPro" id="IPR049449">
    <property type="entry name" value="TesB_ACOT8-like_N"/>
</dbReference>
<gene>
    <name evidence="3" type="ORF">GII31_11705</name>
</gene>
<dbReference type="Pfam" id="PF13622">
    <property type="entry name" value="4HBT_3"/>
    <property type="match status" value="1"/>
</dbReference>
<dbReference type="InterPro" id="IPR042171">
    <property type="entry name" value="Acyl-CoA_hotdog"/>
</dbReference>
<evidence type="ECO:0000313" key="4">
    <source>
        <dbReference type="Proteomes" id="UP001059836"/>
    </source>
</evidence>